<dbReference type="AlphaFoldDB" id="A0A8S3YAC7"/>
<evidence type="ECO:0000259" key="10">
    <source>
        <dbReference type="PROSITE" id="PS50119"/>
    </source>
</evidence>
<keyword evidence="7" id="KW-0175">Coiled coil</keyword>
<dbReference type="InterPro" id="IPR017907">
    <property type="entry name" value="Znf_RING_CS"/>
</dbReference>
<dbReference type="CDD" id="cd20482">
    <property type="entry name" value="CC_brat-like"/>
    <property type="match status" value="1"/>
</dbReference>
<dbReference type="OrthoDB" id="342730at2759"/>
<keyword evidence="2" id="KW-0677">Repeat</keyword>
<feature type="domain" description="RING-type" evidence="9">
    <location>
        <begin position="34"/>
        <end position="82"/>
    </location>
</feature>
<dbReference type="InterPro" id="IPR001841">
    <property type="entry name" value="Znf_RING"/>
</dbReference>
<dbReference type="PANTHER" id="PTHR25462:SF296">
    <property type="entry name" value="MEIOTIC P26, ISOFORM F"/>
    <property type="match status" value="1"/>
</dbReference>
<dbReference type="EMBL" id="CAJQZP010001593">
    <property type="protein sequence ID" value="CAG5055892.1"/>
    <property type="molecule type" value="Genomic_DNA"/>
</dbReference>
<dbReference type="PROSITE" id="PS51125">
    <property type="entry name" value="NHL"/>
    <property type="match status" value="2"/>
</dbReference>
<dbReference type="PROSITE" id="PS50119">
    <property type="entry name" value="ZF_BBOX"/>
    <property type="match status" value="2"/>
</dbReference>
<comment type="caution">
    <text evidence="11">The sequence shown here is derived from an EMBL/GenBank/DDBJ whole genome shotgun (WGS) entry which is preliminary data.</text>
</comment>
<dbReference type="PROSITE" id="PS50089">
    <property type="entry name" value="ZF_RING_2"/>
    <property type="match status" value="1"/>
</dbReference>
<dbReference type="Pfam" id="PF00097">
    <property type="entry name" value="zf-C3HC4"/>
    <property type="match status" value="1"/>
</dbReference>
<reference evidence="11" key="1">
    <citation type="submission" date="2021-04" db="EMBL/GenBank/DDBJ databases">
        <authorList>
            <person name="Tunstrom K."/>
        </authorList>
    </citation>
    <scope>NUCLEOTIDE SEQUENCE</scope>
</reference>
<dbReference type="InterPro" id="IPR018957">
    <property type="entry name" value="Znf_C3HC4_RING-type"/>
</dbReference>
<dbReference type="SMART" id="SM00184">
    <property type="entry name" value="RING"/>
    <property type="match status" value="2"/>
</dbReference>
<dbReference type="GO" id="GO:0005654">
    <property type="term" value="C:nucleoplasm"/>
    <property type="evidence" value="ECO:0007669"/>
    <property type="project" value="TreeGrafter"/>
</dbReference>
<evidence type="ECO:0000259" key="9">
    <source>
        <dbReference type="PROSITE" id="PS50089"/>
    </source>
</evidence>
<organism evidence="11 12">
    <name type="scientific">Parnassius apollo</name>
    <name type="common">Apollo butterfly</name>
    <name type="synonym">Papilio apollo</name>
    <dbReference type="NCBI Taxonomy" id="110799"/>
    <lineage>
        <taxon>Eukaryota</taxon>
        <taxon>Metazoa</taxon>
        <taxon>Ecdysozoa</taxon>
        <taxon>Arthropoda</taxon>
        <taxon>Hexapoda</taxon>
        <taxon>Insecta</taxon>
        <taxon>Pterygota</taxon>
        <taxon>Neoptera</taxon>
        <taxon>Endopterygota</taxon>
        <taxon>Lepidoptera</taxon>
        <taxon>Glossata</taxon>
        <taxon>Ditrysia</taxon>
        <taxon>Papilionoidea</taxon>
        <taxon>Papilionidae</taxon>
        <taxon>Parnassiinae</taxon>
        <taxon>Parnassini</taxon>
        <taxon>Parnassius</taxon>
        <taxon>Parnassius</taxon>
    </lineage>
</organism>
<dbReference type="SMART" id="SM00502">
    <property type="entry name" value="BBC"/>
    <property type="match status" value="1"/>
</dbReference>
<evidence type="ECO:0000313" key="12">
    <source>
        <dbReference type="Proteomes" id="UP000691718"/>
    </source>
</evidence>
<dbReference type="PANTHER" id="PTHR25462">
    <property type="entry name" value="BONUS, ISOFORM C-RELATED"/>
    <property type="match status" value="1"/>
</dbReference>
<dbReference type="SMART" id="SM00336">
    <property type="entry name" value="BBOX"/>
    <property type="match status" value="2"/>
</dbReference>
<evidence type="ECO:0000256" key="1">
    <source>
        <dbReference type="ARBA" id="ARBA00022723"/>
    </source>
</evidence>
<feature type="domain" description="B box-type" evidence="10">
    <location>
        <begin position="111"/>
        <end position="158"/>
    </location>
</feature>
<evidence type="ECO:0000256" key="7">
    <source>
        <dbReference type="SAM" id="Coils"/>
    </source>
</evidence>
<evidence type="ECO:0000256" key="5">
    <source>
        <dbReference type="PROSITE-ProRule" id="PRU00024"/>
    </source>
</evidence>
<dbReference type="CDD" id="cd19813">
    <property type="entry name" value="Bbox1_BRAT-like"/>
    <property type="match status" value="1"/>
</dbReference>
<feature type="repeat" description="NHL" evidence="6">
    <location>
        <begin position="607"/>
        <end position="650"/>
    </location>
</feature>
<keyword evidence="3 5" id="KW-0863">Zinc-finger</keyword>
<sequence>MEEINGDLYGDGLGSLGGEGSLEPTENGKQEQNCKICDNKLCSPRVLSCLHVFCEACIDKLMVNEAGDSLKYDLAVECPLCKQETKMPGGGAASLPSDYVLTNILDVSSMDQSVVCTCCKSKEPAVARCTDCSHFLCSNCNSAHEFMRCFENHRVVPFDALRSSKEKSAVHKPIFCTRHVGESLKFYCCECEVGACTECLTVDHKVGEHRCERIVDAEPNLRAELRNFIVQANARAEAAGSASAKLDDALGDLQRQRDEAEGVINEAFRAYKAALERRREKALEELERLHKERELKVMDLFDRVDKTVQRIDCACKFATRLLRRGDGTEIVMLKKTVASQFARLLEGAPEFDIDYSLEFVTKLEKFDAVTEETFGTFRTEATRAEERKRASESSAIVPVASNTHSPAVSVTNASVFDDFPLGNVRRVTGVSGPGSLVGVSGVGVVPPIGVPGVPLPGVTNTSVMPGVVNVNSVPGVGTVSGVGGVPALPSMVEYNLQQLASIAEKDVPPPPHASPAPPFTLAELLAGDLNSPQAFNNLQALAKLGLNTDVNGFGGVGGVGGIGGVGGVGPRGVSPGRPLLTAAEEAALVAPPAPLVRATKATPMHIRFKFGQLGGGKGQFNSPHGFCLGNDEDIIVADTNNHRITVFDKSGTHKFNFGVAGKEEGQLWYPRKVAVVRATGKFVVCDRGNERSRMQIFTKNGHFLKKIAVRFIDIVAGLAVTAEGLIVAVDSVTPTVFILSEEGDLMSWFDCSECMREPSDIAISGKEFYVCDFKGHCVVVFDDEGRFLRRIGCENVTNFPNGIDVSDAGDVLIGDSHGNKFHVAVFSRDGVLVTEFECPYVKVSRCCGLKITSEGYIVTLAKNNHHVLVLNTLYIV</sequence>
<protein>
    <submittedName>
        <fullName evidence="11">(apollo) hypothetical protein</fullName>
    </submittedName>
</protein>
<keyword evidence="1" id="KW-0479">Metal-binding</keyword>
<evidence type="ECO:0000313" key="11">
    <source>
        <dbReference type="EMBL" id="CAG5055892.1"/>
    </source>
</evidence>
<name>A0A8S3YAC7_PARAO</name>
<dbReference type="GO" id="GO:0061630">
    <property type="term" value="F:ubiquitin protein ligase activity"/>
    <property type="evidence" value="ECO:0007669"/>
    <property type="project" value="TreeGrafter"/>
</dbReference>
<feature type="domain" description="B box-type" evidence="10">
    <location>
        <begin position="171"/>
        <end position="214"/>
    </location>
</feature>
<gene>
    <name evidence="11" type="ORF">PAPOLLO_LOCUS26550</name>
</gene>
<dbReference type="PROSITE" id="PS00518">
    <property type="entry name" value="ZF_RING_1"/>
    <property type="match status" value="1"/>
</dbReference>
<dbReference type="CDD" id="cd14959">
    <property type="entry name" value="NHL_brat_like"/>
    <property type="match status" value="1"/>
</dbReference>
<evidence type="ECO:0000256" key="4">
    <source>
        <dbReference type="ARBA" id="ARBA00022833"/>
    </source>
</evidence>
<keyword evidence="4" id="KW-0862">Zinc</keyword>
<accession>A0A8S3YAC7</accession>
<evidence type="ECO:0000256" key="8">
    <source>
        <dbReference type="SAM" id="MobiDB-lite"/>
    </source>
</evidence>
<dbReference type="InterPro" id="IPR001258">
    <property type="entry name" value="NHL_repeat"/>
</dbReference>
<feature type="repeat" description="NHL" evidence="6">
    <location>
        <begin position="654"/>
        <end position="700"/>
    </location>
</feature>
<feature type="region of interest" description="Disordered" evidence="8">
    <location>
        <begin position="1"/>
        <end position="29"/>
    </location>
</feature>
<keyword evidence="12" id="KW-1185">Reference proteome</keyword>
<dbReference type="Proteomes" id="UP000691718">
    <property type="component" value="Unassembled WGS sequence"/>
</dbReference>
<feature type="compositionally biased region" description="Gly residues" evidence="8">
    <location>
        <begin position="9"/>
        <end position="20"/>
    </location>
</feature>
<feature type="coiled-coil region" evidence="7">
    <location>
        <begin position="246"/>
        <end position="303"/>
    </location>
</feature>
<dbReference type="InterPro" id="IPR000315">
    <property type="entry name" value="Znf_B-box"/>
</dbReference>
<dbReference type="Pfam" id="PF01436">
    <property type="entry name" value="NHL"/>
    <property type="match status" value="2"/>
</dbReference>
<proteinExistence type="predicted"/>
<dbReference type="GO" id="GO:0008270">
    <property type="term" value="F:zinc ion binding"/>
    <property type="evidence" value="ECO:0007669"/>
    <property type="project" value="UniProtKB-KW"/>
</dbReference>
<dbReference type="InterPro" id="IPR047153">
    <property type="entry name" value="TRIM45/56/19-like"/>
</dbReference>
<evidence type="ECO:0000256" key="3">
    <source>
        <dbReference type="ARBA" id="ARBA00022771"/>
    </source>
</evidence>
<evidence type="ECO:0000256" key="2">
    <source>
        <dbReference type="ARBA" id="ARBA00022737"/>
    </source>
</evidence>
<evidence type="ECO:0000256" key="6">
    <source>
        <dbReference type="PROSITE-ProRule" id="PRU00504"/>
    </source>
</evidence>
<dbReference type="InterPro" id="IPR003649">
    <property type="entry name" value="Bbox_C"/>
</dbReference>